<dbReference type="PANTHER" id="PTHR44591:SF3">
    <property type="entry name" value="RESPONSE REGULATORY DOMAIN-CONTAINING PROTEIN"/>
    <property type="match status" value="1"/>
</dbReference>
<accession>A0A2T1ENQ3</accession>
<reference evidence="4 5" key="2">
    <citation type="submission" date="2018-03" db="EMBL/GenBank/DDBJ databases">
        <title>The ancient ancestry and fast evolution of plastids.</title>
        <authorList>
            <person name="Moore K.R."/>
            <person name="Magnabosco C."/>
            <person name="Momper L."/>
            <person name="Gold D.A."/>
            <person name="Bosak T."/>
            <person name="Fournier G.P."/>
        </authorList>
    </citation>
    <scope>NUCLEOTIDE SEQUENCE [LARGE SCALE GENOMIC DNA]</scope>
    <source>
        <strain evidence="4 5">ULC18</strain>
    </source>
</reference>
<evidence type="ECO:0000259" key="3">
    <source>
        <dbReference type="PROSITE" id="PS50110"/>
    </source>
</evidence>
<proteinExistence type="predicted"/>
<dbReference type="PANTHER" id="PTHR44591">
    <property type="entry name" value="STRESS RESPONSE REGULATOR PROTEIN 1"/>
    <property type="match status" value="1"/>
</dbReference>
<reference evidence="5" key="1">
    <citation type="submission" date="2018-02" db="EMBL/GenBank/DDBJ databases">
        <authorList>
            <person name="Moore K."/>
            <person name="Momper L."/>
        </authorList>
    </citation>
    <scope>NUCLEOTIDE SEQUENCE [LARGE SCALE GENOMIC DNA]</scope>
    <source>
        <strain evidence="5">ULC18</strain>
    </source>
</reference>
<dbReference type="Proteomes" id="UP000239576">
    <property type="component" value="Unassembled WGS sequence"/>
</dbReference>
<evidence type="ECO:0000313" key="4">
    <source>
        <dbReference type="EMBL" id="PSB34356.1"/>
    </source>
</evidence>
<evidence type="ECO:0000256" key="2">
    <source>
        <dbReference type="PROSITE-ProRule" id="PRU00169"/>
    </source>
</evidence>
<dbReference type="Pfam" id="PF00072">
    <property type="entry name" value="Response_reg"/>
    <property type="match status" value="1"/>
</dbReference>
<dbReference type="RefSeq" id="WP_106254731.1">
    <property type="nucleotide sequence ID" value="NZ_CAWNSW010000073.1"/>
</dbReference>
<dbReference type="PROSITE" id="PS50110">
    <property type="entry name" value="RESPONSE_REGULATORY"/>
    <property type="match status" value="1"/>
</dbReference>
<feature type="modified residue" description="4-aspartylphosphate" evidence="2">
    <location>
        <position position="57"/>
    </location>
</feature>
<dbReference type="Gene3D" id="3.40.50.2300">
    <property type="match status" value="1"/>
</dbReference>
<comment type="caution">
    <text evidence="4">The sequence shown here is derived from an EMBL/GenBank/DDBJ whole genome shotgun (WGS) entry which is preliminary data.</text>
</comment>
<protein>
    <submittedName>
        <fullName evidence="4">Response regulator</fullName>
    </submittedName>
</protein>
<evidence type="ECO:0000313" key="5">
    <source>
        <dbReference type="Proteomes" id="UP000239576"/>
    </source>
</evidence>
<evidence type="ECO:0000256" key="1">
    <source>
        <dbReference type="ARBA" id="ARBA00022553"/>
    </source>
</evidence>
<dbReference type="EMBL" id="PVWK01000014">
    <property type="protein sequence ID" value="PSB34356.1"/>
    <property type="molecule type" value="Genomic_DNA"/>
</dbReference>
<dbReference type="AlphaFoldDB" id="A0A2T1ENQ3"/>
<dbReference type="InterPro" id="IPR050595">
    <property type="entry name" value="Bact_response_regulator"/>
</dbReference>
<dbReference type="SUPFAM" id="SSF52172">
    <property type="entry name" value="CheY-like"/>
    <property type="match status" value="1"/>
</dbReference>
<gene>
    <name evidence="4" type="ORF">C7B82_02490</name>
</gene>
<sequence>MSPTQNYCILVIDDIVDNLILLQFILEAEGYQVELADSGSSAVSRAQAISPDLVLLDVMMPDMNGFEVTQHLRQAERLREMPIVFITADREVCFEQAVKAGADDVVFKPIDLDQLLTRINNWLH</sequence>
<feature type="domain" description="Response regulatory" evidence="3">
    <location>
        <begin position="8"/>
        <end position="123"/>
    </location>
</feature>
<dbReference type="InterPro" id="IPR011006">
    <property type="entry name" value="CheY-like_superfamily"/>
</dbReference>
<dbReference type="InterPro" id="IPR001789">
    <property type="entry name" value="Sig_transdc_resp-reg_receiver"/>
</dbReference>
<keyword evidence="1 2" id="KW-0597">Phosphoprotein</keyword>
<keyword evidence="5" id="KW-1185">Reference proteome</keyword>
<dbReference type="SMART" id="SM00448">
    <property type="entry name" value="REC"/>
    <property type="match status" value="1"/>
</dbReference>
<dbReference type="OrthoDB" id="427175at2"/>
<dbReference type="GO" id="GO:0000160">
    <property type="term" value="P:phosphorelay signal transduction system"/>
    <property type="evidence" value="ECO:0007669"/>
    <property type="project" value="InterPro"/>
</dbReference>
<name>A0A2T1ENQ3_9CYAN</name>
<organism evidence="4 5">
    <name type="scientific">Stenomitos frigidus ULC18</name>
    <dbReference type="NCBI Taxonomy" id="2107698"/>
    <lineage>
        <taxon>Bacteria</taxon>
        <taxon>Bacillati</taxon>
        <taxon>Cyanobacteriota</taxon>
        <taxon>Cyanophyceae</taxon>
        <taxon>Leptolyngbyales</taxon>
        <taxon>Leptolyngbyaceae</taxon>
        <taxon>Stenomitos</taxon>
    </lineage>
</organism>